<dbReference type="AlphaFoldDB" id="A0A0N5AVN7"/>
<evidence type="ECO:0000256" key="1">
    <source>
        <dbReference type="ARBA" id="ARBA00022723"/>
    </source>
</evidence>
<protein>
    <submittedName>
        <fullName evidence="7">Peptidase_M23 domain-containing protein</fullName>
    </submittedName>
</protein>
<proteinExistence type="inferred from homology"/>
<evidence type="ECO:0000256" key="2">
    <source>
        <dbReference type="ARBA" id="ARBA00022729"/>
    </source>
</evidence>
<evidence type="ECO:0000256" key="5">
    <source>
        <dbReference type="ARBA" id="ARBA00024361"/>
    </source>
</evidence>
<accession>A0A0N5AVN7</accession>
<dbReference type="PANTHER" id="PTHR11329">
    <property type="entry name" value="LEUKOCYTE CELL-DERIVED CHEMOTAXIN 2"/>
    <property type="match status" value="1"/>
</dbReference>
<keyword evidence="1" id="KW-0479">Metal-binding</keyword>
<dbReference type="Gene3D" id="2.70.70.10">
    <property type="entry name" value="Glucose Permease (Domain IIA)"/>
    <property type="match status" value="1"/>
</dbReference>
<evidence type="ECO:0000256" key="3">
    <source>
        <dbReference type="ARBA" id="ARBA00022833"/>
    </source>
</evidence>
<dbReference type="InterPro" id="IPR008663">
    <property type="entry name" value="LECT2"/>
</dbReference>
<evidence type="ECO:0000256" key="4">
    <source>
        <dbReference type="ARBA" id="ARBA00023157"/>
    </source>
</evidence>
<evidence type="ECO:0000313" key="7">
    <source>
        <dbReference type="WBParaSite" id="SMUV_0000896101-mRNA-1"/>
    </source>
</evidence>
<name>A0A0N5AVN7_9BILA</name>
<reference evidence="7" key="1">
    <citation type="submission" date="2017-02" db="UniProtKB">
        <authorList>
            <consortium name="WormBaseParasite"/>
        </authorList>
    </citation>
    <scope>IDENTIFICATION</scope>
</reference>
<keyword evidence="2" id="KW-0732">Signal</keyword>
<dbReference type="WBParaSite" id="SMUV_0000896101-mRNA-1">
    <property type="protein sequence ID" value="SMUV_0000896101-mRNA-1"/>
    <property type="gene ID" value="SMUV_0000896101"/>
</dbReference>
<dbReference type="PANTHER" id="PTHR11329:SF0">
    <property type="entry name" value="LEUKOCYTE CELL-DERIVED CHEMOTAXIN-2"/>
    <property type="match status" value="1"/>
</dbReference>
<comment type="similarity">
    <text evidence="5">Belongs to the LECT2/MIM-1 family.</text>
</comment>
<organism evidence="6 7">
    <name type="scientific">Syphacia muris</name>
    <dbReference type="NCBI Taxonomy" id="451379"/>
    <lineage>
        <taxon>Eukaryota</taxon>
        <taxon>Metazoa</taxon>
        <taxon>Ecdysozoa</taxon>
        <taxon>Nematoda</taxon>
        <taxon>Chromadorea</taxon>
        <taxon>Rhabditida</taxon>
        <taxon>Spirurina</taxon>
        <taxon>Oxyuridomorpha</taxon>
        <taxon>Oxyuroidea</taxon>
        <taxon>Oxyuridae</taxon>
        <taxon>Syphacia</taxon>
    </lineage>
</organism>
<dbReference type="Proteomes" id="UP000046393">
    <property type="component" value="Unplaced"/>
</dbReference>
<keyword evidence="3" id="KW-0862">Zinc</keyword>
<evidence type="ECO:0000313" key="6">
    <source>
        <dbReference type="Proteomes" id="UP000046393"/>
    </source>
</evidence>
<dbReference type="GO" id="GO:0046872">
    <property type="term" value="F:metal ion binding"/>
    <property type="evidence" value="ECO:0007669"/>
    <property type="project" value="UniProtKB-KW"/>
</dbReference>
<dbReference type="STRING" id="451379.A0A0N5AVN7"/>
<keyword evidence="4" id="KW-1015">Disulfide bond</keyword>
<sequence length="302" mass="33520">LVCGLGCIPSVCEEESSNEILGCEGKVCGTYDGLRHNGERAQGVDLKCNENSVVVAPFDGNLSFWRPIEKPGSCHNEGARISGIGQWQGYEAYIAPLLLDFFGGPVKKGDRIGVAKNYGCFYNVTTSPHIRFNLQREKQLIDPTYHLKDCMCTGQICETNIRNSLSEKPFHYSFAYNDVYGWSINCDIDSERFAATGELPKIYSPIDADWIGNIRWCDTLINNCDECENNGIVLRGKDKWNGYGICCFEVRLYNVIDSFGIVSSENETADIKQGDVIGTRLNCNESPDIVFMEVLSSSSSSS</sequence>
<dbReference type="InterPro" id="IPR011055">
    <property type="entry name" value="Dup_hybrid_motif"/>
</dbReference>
<keyword evidence="6" id="KW-1185">Reference proteome</keyword>